<dbReference type="EMBL" id="JAHUZB010000006">
    <property type="protein sequence ID" value="MBV7391775.1"/>
    <property type="molecule type" value="Genomic_DNA"/>
</dbReference>
<reference evidence="1 2" key="1">
    <citation type="submission" date="2021-06" db="EMBL/GenBank/DDBJ databases">
        <title>Enterococcus alishanensis sp. nov., a novel lactic acid bacterium isolated from fresh coffee beans.</title>
        <authorList>
            <person name="Chen Y.-S."/>
        </authorList>
    </citation>
    <scope>NUCLEOTIDE SEQUENCE [LARGE SCALE GENOMIC DNA]</scope>
    <source>
        <strain evidence="1 2">ALS3</strain>
    </source>
</reference>
<organism evidence="1 2">
    <name type="scientific">Enterococcus alishanensis</name>
    <dbReference type="NCBI Taxonomy" id="1303817"/>
    <lineage>
        <taxon>Bacteria</taxon>
        <taxon>Bacillati</taxon>
        <taxon>Bacillota</taxon>
        <taxon>Bacilli</taxon>
        <taxon>Lactobacillales</taxon>
        <taxon>Enterococcaceae</taxon>
        <taxon>Enterococcus</taxon>
    </lineage>
</organism>
<dbReference type="RefSeq" id="WP_218326986.1">
    <property type="nucleotide sequence ID" value="NZ_JAHUZB010000006.1"/>
</dbReference>
<protein>
    <submittedName>
        <fullName evidence="1">Uncharacterized protein</fullName>
    </submittedName>
</protein>
<evidence type="ECO:0000313" key="2">
    <source>
        <dbReference type="Proteomes" id="UP000774130"/>
    </source>
</evidence>
<name>A0ABS6TFS1_9ENTE</name>
<sequence>MKKSEKENFFKKLSATPLRFISDFVNDTAEKKQAAEATSTIFRQLQLASLQKSYVILQIEAPKKNKKFRTVSGWLPSHVRGETFMLKTTDQQLLMLNLADVKKVTTRLDSDDQKTFSR</sequence>
<comment type="caution">
    <text evidence="1">The sequence shown here is derived from an EMBL/GenBank/DDBJ whole genome shotgun (WGS) entry which is preliminary data.</text>
</comment>
<dbReference type="Proteomes" id="UP000774130">
    <property type="component" value="Unassembled WGS sequence"/>
</dbReference>
<evidence type="ECO:0000313" key="1">
    <source>
        <dbReference type="EMBL" id="MBV7391775.1"/>
    </source>
</evidence>
<proteinExistence type="predicted"/>
<accession>A0ABS6TFS1</accession>
<keyword evidence="2" id="KW-1185">Reference proteome</keyword>
<gene>
    <name evidence="1" type="ORF">KUA55_13890</name>
</gene>